<name>A0A131Y5K4_IXORI</name>
<feature type="non-terminal residue" evidence="1">
    <location>
        <position position="225"/>
    </location>
</feature>
<feature type="non-terminal residue" evidence="1">
    <location>
        <position position="1"/>
    </location>
</feature>
<dbReference type="PANTHER" id="PTHR45749">
    <property type="match status" value="1"/>
</dbReference>
<proteinExistence type="evidence at transcript level"/>
<organism evidence="1">
    <name type="scientific">Ixodes ricinus</name>
    <name type="common">Common tick</name>
    <name type="synonym">Acarus ricinus</name>
    <dbReference type="NCBI Taxonomy" id="34613"/>
    <lineage>
        <taxon>Eukaryota</taxon>
        <taxon>Metazoa</taxon>
        <taxon>Ecdysozoa</taxon>
        <taxon>Arthropoda</taxon>
        <taxon>Chelicerata</taxon>
        <taxon>Arachnida</taxon>
        <taxon>Acari</taxon>
        <taxon>Parasitiformes</taxon>
        <taxon>Ixodida</taxon>
        <taxon>Ixodoidea</taxon>
        <taxon>Ixodidae</taxon>
        <taxon>Ixodinae</taxon>
        <taxon>Ixodes</taxon>
    </lineage>
</organism>
<dbReference type="PANTHER" id="PTHR45749:SF14">
    <property type="entry name" value="TTF-TYPE DOMAIN-CONTAINING PROTEIN"/>
    <property type="match status" value="1"/>
</dbReference>
<reference evidence="1" key="1">
    <citation type="submission" date="2016-02" db="EMBL/GenBank/DDBJ databases">
        <title>RNAseq analyses of the midgut from blood- or serum-fed Ixodes ricinus ticks.</title>
        <authorList>
            <person name="Perner J."/>
            <person name="Provaznik J."/>
            <person name="Schrenkova J."/>
            <person name="Urbanova V."/>
            <person name="Ribeiro J.M."/>
            <person name="Kopacek P."/>
        </authorList>
    </citation>
    <scope>NUCLEOTIDE SEQUENCE</scope>
    <source>
        <tissue evidence="1">Gut</tissue>
    </source>
</reference>
<accession>A0A131Y5K4</accession>
<dbReference type="EMBL" id="GEFM01002460">
    <property type="protein sequence ID" value="JAP73336.1"/>
    <property type="molecule type" value="mRNA"/>
</dbReference>
<dbReference type="AlphaFoldDB" id="A0A131Y5K4"/>
<sequence length="225" mass="26269">TEWFEKFRWLHYNCDSDSVLCYECVAWCTMKCENSVRGAEVTFISSGFRNWKKATEKFRTHEKSECHSRSVDSLLHRPQKAPVIKLLSEQSLKEQNEARTALRVVFSSIRYLARSGQALREHSYEDRNLRLLLDERSQDVPALEMWMKRRDKWLSADVQNEVIEIMSHELLRGIIQEVKHSTFFSIIADGTTDVSSSEQFSLCIRCVDPDTLHVKEIFVGLYNPS</sequence>
<evidence type="ECO:0000313" key="1">
    <source>
        <dbReference type="EMBL" id="JAP73336.1"/>
    </source>
</evidence>
<protein>
    <submittedName>
        <fullName evidence="1">Putative tick transposon</fullName>
    </submittedName>
</protein>